<dbReference type="PANTHER" id="PTHR22911">
    <property type="entry name" value="ACYL-MALONYL CONDENSING ENZYME-RELATED"/>
    <property type="match status" value="1"/>
</dbReference>
<evidence type="ECO:0000256" key="1">
    <source>
        <dbReference type="ARBA" id="ARBA00007362"/>
    </source>
</evidence>
<feature type="domain" description="EamA" evidence="3">
    <location>
        <begin position="2"/>
        <end position="132"/>
    </location>
</feature>
<feature type="transmembrane region" description="Helical" evidence="2">
    <location>
        <begin position="209"/>
        <end position="229"/>
    </location>
</feature>
<feature type="transmembrane region" description="Helical" evidence="2">
    <location>
        <begin position="116"/>
        <end position="132"/>
    </location>
</feature>
<keyword evidence="2" id="KW-0472">Membrane</keyword>
<keyword evidence="2" id="KW-1133">Transmembrane helix</keyword>
<feature type="transmembrane region" description="Helical" evidence="2">
    <location>
        <begin position="60"/>
        <end position="79"/>
    </location>
</feature>
<reference evidence="4 5" key="1">
    <citation type="submission" date="2019-10" db="EMBL/GenBank/DDBJ databases">
        <title>Draft Genome Assembly of Rhodococcus zopfii DSM44189.</title>
        <authorList>
            <person name="Sutton J.M."/>
            <person name="Akob D.M."/>
            <person name="Bushman T.J."/>
        </authorList>
    </citation>
    <scope>NUCLEOTIDE SEQUENCE [LARGE SCALE GENOMIC DNA]</scope>
    <source>
        <strain evidence="4 5">DSM 44189</strain>
    </source>
</reference>
<evidence type="ECO:0000313" key="5">
    <source>
        <dbReference type="Proteomes" id="UP001275440"/>
    </source>
</evidence>
<gene>
    <name evidence="4" type="ORF">F8M49_05085</name>
</gene>
<dbReference type="Proteomes" id="UP001275440">
    <property type="component" value="Unassembled WGS sequence"/>
</dbReference>
<feature type="transmembrane region" description="Helical" evidence="2">
    <location>
        <begin position="85"/>
        <end position="109"/>
    </location>
</feature>
<evidence type="ECO:0000256" key="2">
    <source>
        <dbReference type="SAM" id="Phobius"/>
    </source>
</evidence>
<sequence length="284" mass="28878">MTAVLLALVAAVGYGVSDFVGGVASRRVAALRFVIASYPLSLLLVLAVAPLVGGEVTGSSLAWGAAAGLAGGVAIWWFYQALAEGPMSVVSPVTALLVAGIPVLVGLVLGERPGPLAYVGIALALIAVVLVSRESDENVAGGAHPRFTTRVAWLTVASGVTFALMFVAMHRVPEGTGLWPLAMARLTSSLVVSVVALGAGMLLRPPRQLWPFIAGVAVLDVVANGALMFAFQHGMLSLVSVIGALYPAATVLLATTVLGEHVGPDRRVGMVLAVAAVAMITVAS</sequence>
<feature type="transmembrane region" description="Helical" evidence="2">
    <location>
        <begin position="236"/>
        <end position="255"/>
    </location>
</feature>
<keyword evidence="2" id="KW-0812">Transmembrane</keyword>
<keyword evidence="5" id="KW-1185">Reference proteome</keyword>
<dbReference type="PANTHER" id="PTHR22911:SF137">
    <property type="entry name" value="SOLUTE CARRIER FAMILY 35 MEMBER G2-RELATED"/>
    <property type="match status" value="1"/>
</dbReference>
<organism evidence="4 5">
    <name type="scientific">Rhodococcus zopfii</name>
    <dbReference type="NCBI Taxonomy" id="43772"/>
    <lineage>
        <taxon>Bacteria</taxon>
        <taxon>Bacillati</taxon>
        <taxon>Actinomycetota</taxon>
        <taxon>Actinomycetes</taxon>
        <taxon>Mycobacteriales</taxon>
        <taxon>Nocardiaceae</taxon>
        <taxon>Rhodococcus</taxon>
    </lineage>
</organism>
<feature type="transmembrane region" description="Helical" evidence="2">
    <location>
        <begin position="182"/>
        <end position="203"/>
    </location>
</feature>
<comment type="caution">
    <text evidence="4">The sequence shown here is derived from an EMBL/GenBank/DDBJ whole genome shotgun (WGS) entry which is preliminary data.</text>
</comment>
<feature type="domain" description="EamA" evidence="3">
    <location>
        <begin position="152"/>
        <end position="281"/>
    </location>
</feature>
<dbReference type="InterPro" id="IPR037185">
    <property type="entry name" value="EmrE-like"/>
</dbReference>
<proteinExistence type="inferred from homology"/>
<evidence type="ECO:0000313" key="4">
    <source>
        <dbReference type="EMBL" id="MDV2474958.1"/>
    </source>
</evidence>
<dbReference type="InterPro" id="IPR000620">
    <property type="entry name" value="EamA_dom"/>
</dbReference>
<dbReference type="EMBL" id="WBMO01000001">
    <property type="protein sequence ID" value="MDV2474958.1"/>
    <property type="molecule type" value="Genomic_DNA"/>
</dbReference>
<name>A0ABU3WLS9_9NOCA</name>
<dbReference type="SUPFAM" id="SSF103481">
    <property type="entry name" value="Multidrug resistance efflux transporter EmrE"/>
    <property type="match status" value="2"/>
</dbReference>
<evidence type="ECO:0000259" key="3">
    <source>
        <dbReference type="Pfam" id="PF00892"/>
    </source>
</evidence>
<dbReference type="RefSeq" id="WP_378525264.1">
    <property type="nucleotide sequence ID" value="NZ_JBHWXO010000004.1"/>
</dbReference>
<comment type="similarity">
    <text evidence="1">Belongs to the EamA transporter family.</text>
</comment>
<protein>
    <submittedName>
        <fullName evidence="4">DMT family transporter</fullName>
    </submittedName>
</protein>
<dbReference type="Pfam" id="PF00892">
    <property type="entry name" value="EamA"/>
    <property type="match status" value="2"/>
</dbReference>
<feature type="transmembrane region" description="Helical" evidence="2">
    <location>
        <begin position="152"/>
        <end position="170"/>
    </location>
</feature>
<accession>A0ABU3WLS9</accession>
<feature type="transmembrane region" description="Helical" evidence="2">
    <location>
        <begin position="33"/>
        <end position="53"/>
    </location>
</feature>